<evidence type="ECO:0000259" key="5">
    <source>
        <dbReference type="Pfam" id="PF01258"/>
    </source>
</evidence>
<dbReference type="PROSITE" id="PS51128">
    <property type="entry name" value="ZF_DKSA_2"/>
    <property type="match status" value="1"/>
</dbReference>
<evidence type="ECO:0000256" key="4">
    <source>
        <dbReference type="PROSITE-ProRule" id="PRU00510"/>
    </source>
</evidence>
<keyword evidence="1" id="KW-0479">Metal-binding</keyword>
<dbReference type="PROSITE" id="PS01102">
    <property type="entry name" value="ZF_DKSA_1"/>
    <property type="match status" value="1"/>
</dbReference>
<evidence type="ECO:0000313" key="7">
    <source>
        <dbReference type="Proteomes" id="UP001147653"/>
    </source>
</evidence>
<dbReference type="InterPro" id="IPR000962">
    <property type="entry name" value="Znf_DskA_TraR"/>
</dbReference>
<dbReference type="PANTHER" id="PTHR33823">
    <property type="entry name" value="RNA POLYMERASE-BINDING TRANSCRIPTION FACTOR DKSA-RELATED"/>
    <property type="match status" value="1"/>
</dbReference>
<evidence type="ECO:0000256" key="3">
    <source>
        <dbReference type="ARBA" id="ARBA00022833"/>
    </source>
</evidence>
<dbReference type="Gene3D" id="1.20.120.910">
    <property type="entry name" value="DksA, coiled-coil domain"/>
    <property type="match status" value="1"/>
</dbReference>
<reference evidence="6" key="1">
    <citation type="submission" date="2022-10" db="EMBL/GenBank/DDBJ databases">
        <title>The WGS of Solirubrobacter phytolaccae KCTC 29190.</title>
        <authorList>
            <person name="Jiang Z."/>
        </authorList>
    </citation>
    <scope>NUCLEOTIDE SEQUENCE</scope>
    <source>
        <strain evidence="6">KCTC 29190</strain>
    </source>
</reference>
<protein>
    <submittedName>
        <fullName evidence="6">TraR/DksA C4-type zinc finger protein</fullName>
    </submittedName>
</protein>
<dbReference type="RefSeq" id="WP_270027233.1">
    <property type="nucleotide sequence ID" value="NZ_JAPDDP010000042.1"/>
</dbReference>
<keyword evidence="2" id="KW-0863">Zinc-finger</keyword>
<organism evidence="6 7">
    <name type="scientific">Solirubrobacter phytolaccae</name>
    <dbReference type="NCBI Taxonomy" id="1404360"/>
    <lineage>
        <taxon>Bacteria</taxon>
        <taxon>Bacillati</taxon>
        <taxon>Actinomycetota</taxon>
        <taxon>Thermoleophilia</taxon>
        <taxon>Solirubrobacterales</taxon>
        <taxon>Solirubrobacteraceae</taxon>
        <taxon>Solirubrobacter</taxon>
    </lineage>
</organism>
<dbReference type="Proteomes" id="UP001147653">
    <property type="component" value="Unassembled WGS sequence"/>
</dbReference>
<dbReference type="SUPFAM" id="SSF57716">
    <property type="entry name" value="Glucocorticoid receptor-like (DNA-binding domain)"/>
    <property type="match status" value="1"/>
</dbReference>
<dbReference type="PANTHER" id="PTHR33823:SF2">
    <property type="entry name" value="RNA POLYMERASE-BINDING TRANSCRIPTION FACTOR DKSA"/>
    <property type="match status" value="1"/>
</dbReference>
<keyword evidence="3" id="KW-0862">Zinc</keyword>
<proteinExistence type="predicted"/>
<keyword evidence="7" id="KW-1185">Reference proteome</keyword>
<evidence type="ECO:0000313" key="6">
    <source>
        <dbReference type="EMBL" id="MDA0182850.1"/>
    </source>
</evidence>
<dbReference type="GO" id="GO:0008270">
    <property type="term" value="F:zinc ion binding"/>
    <property type="evidence" value="ECO:0007669"/>
    <property type="project" value="UniProtKB-KW"/>
</dbReference>
<feature type="domain" description="Zinc finger DksA/TraR C4-type" evidence="5">
    <location>
        <begin position="77"/>
        <end position="109"/>
    </location>
</feature>
<dbReference type="EMBL" id="JAPDDP010000042">
    <property type="protein sequence ID" value="MDA0182850.1"/>
    <property type="molecule type" value="Genomic_DNA"/>
</dbReference>
<dbReference type="Pfam" id="PF01258">
    <property type="entry name" value="zf-dskA_traR"/>
    <property type="match status" value="1"/>
</dbReference>
<name>A0A9X3NDF7_9ACTN</name>
<feature type="zinc finger region" description="dksA C4-type" evidence="4">
    <location>
        <begin position="82"/>
        <end position="106"/>
    </location>
</feature>
<evidence type="ECO:0000256" key="1">
    <source>
        <dbReference type="ARBA" id="ARBA00022723"/>
    </source>
</evidence>
<comment type="caution">
    <text evidence="6">The sequence shown here is derived from an EMBL/GenBank/DDBJ whole genome shotgun (WGS) entry which is preliminary data.</text>
</comment>
<dbReference type="AlphaFoldDB" id="A0A9X3NDF7"/>
<evidence type="ECO:0000256" key="2">
    <source>
        <dbReference type="ARBA" id="ARBA00022771"/>
    </source>
</evidence>
<gene>
    <name evidence="6" type="ORF">OJ997_21235</name>
</gene>
<sequence>MDHDAVRAELEGRRDNARARVATLAKRPERGASQGFGKRIGDGTVEAISRFNDIGVGTTVEAGLERTERALAKLDEGTYGLCDSCGKPIAEKRLRAMPDVVLCIECAAKR</sequence>
<dbReference type="InterPro" id="IPR020458">
    <property type="entry name" value="Znf_DskA_TraR_CS"/>
</dbReference>
<accession>A0A9X3NDF7</accession>